<name>A0A1L9QVC7_9CYAN</name>
<reference evidence="2" key="1">
    <citation type="submission" date="2016-10" db="EMBL/GenBank/DDBJ databases">
        <title>CRISPR-Cas defence system in Roseofilum reptotaenium: evidence of a bacteriophage-cyanobacterium arms race in the coral black band disease.</title>
        <authorList>
            <person name="Buerger P."/>
            <person name="Wood-Charlson E.M."/>
            <person name="Weynberg K.D."/>
            <person name="Willis B."/>
            <person name="Van Oppen M.J."/>
        </authorList>
    </citation>
    <scope>NUCLEOTIDE SEQUENCE [LARGE SCALE GENOMIC DNA]</scope>
    <source>
        <strain evidence="2">AO1-A</strain>
    </source>
</reference>
<accession>A0A1L9QVC7</accession>
<comment type="caution">
    <text evidence="2">The sequence shown here is derived from an EMBL/GenBank/DDBJ whole genome shotgun (WGS) entry which is preliminary data.</text>
</comment>
<dbReference type="PANTHER" id="PTHR34351">
    <property type="entry name" value="SLR1927 PROTEIN-RELATED"/>
    <property type="match status" value="1"/>
</dbReference>
<organism evidence="2 3">
    <name type="scientific">Roseofilum reptotaenium AO1-A</name>
    <dbReference type="NCBI Taxonomy" id="1925591"/>
    <lineage>
        <taxon>Bacteria</taxon>
        <taxon>Bacillati</taxon>
        <taxon>Cyanobacteriota</taxon>
        <taxon>Cyanophyceae</taxon>
        <taxon>Desertifilales</taxon>
        <taxon>Desertifilaceae</taxon>
        <taxon>Roseofilum</taxon>
    </lineage>
</organism>
<feature type="transmembrane region" description="Helical" evidence="1">
    <location>
        <begin position="12"/>
        <end position="34"/>
    </location>
</feature>
<evidence type="ECO:0000256" key="1">
    <source>
        <dbReference type="SAM" id="Phobius"/>
    </source>
</evidence>
<sequence length="377" mass="42796">MIQAIADWLERKWVNPAYAGWLLGALMVFFFGAATNTMVGWLYVMSGIIAALLFIAAILPVRSLRGLKIHRRRIRPISAGDHLTLELDIENCTNQPKTLLQVQDLLPFVLSPPQTTAIAHIPAHSAYKWIYDQPTQKRGIYRWSTLQLRTAAPLGLFWCRRRREAPATAIVYPQVLPLRTCPLIDDLGQDQSPKFKRDHQGVQNATEGLTRSLRPYRTGDPLRLIHWRTSARYGDLRVRELEIMAGGDDVVIALDTEFAWHPETFEQAVIAAASLYFHASRRQMNVKLWTAYTGLIQGYQVVLESLAGTTFGEQARNLPNLPLIVLTQNSDRLKQLPIGSRWVFWPPGDWSGSLKEDFKGLQIVDDRPLESQLQQPL</sequence>
<gene>
    <name evidence="2" type="ORF">BI308_05705</name>
</gene>
<keyword evidence="1" id="KW-0812">Transmembrane</keyword>
<dbReference type="AlphaFoldDB" id="A0A1L9QVC7"/>
<dbReference type="PANTHER" id="PTHR34351:SF1">
    <property type="entry name" value="SLR1927 PROTEIN"/>
    <property type="match status" value="1"/>
</dbReference>
<keyword evidence="3" id="KW-1185">Reference proteome</keyword>
<feature type="transmembrane region" description="Helical" evidence="1">
    <location>
        <begin position="40"/>
        <end position="61"/>
    </location>
</feature>
<evidence type="ECO:0000313" key="3">
    <source>
        <dbReference type="Proteomes" id="UP000183940"/>
    </source>
</evidence>
<proteinExistence type="predicted"/>
<evidence type="ECO:0000313" key="2">
    <source>
        <dbReference type="EMBL" id="OJJ26586.1"/>
    </source>
</evidence>
<protein>
    <submittedName>
        <fullName evidence="2">Uncharacterized protein</fullName>
    </submittedName>
</protein>
<dbReference type="STRING" id="1925591.BI308_05705"/>
<keyword evidence="1" id="KW-0472">Membrane</keyword>
<dbReference type="Proteomes" id="UP000183940">
    <property type="component" value="Unassembled WGS sequence"/>
</dbReference>
<keyword evidence="1" id="KW-1133">Transmembrane helix</keyword>
<dbReference type="EMBL" id="MLAW01000006">
    <property type="protein sequence ID" value="OJJ26586.1"/>
    <property type="molecule type" value="Genomic_DNA"/>
</dbReference>